<dbReference type="Proteomes" id="UP000823046">
    <property type="component" value="Unassembled WGS sequence"/>
</dbReference>
<comment type="caution">
    <text evidence="6">The sequence shown here is derived from an EMBL/GenBank/DDBJ whole genome shotgun (WGS) entry which is preliminary data.</text>
</comment>
<evidence type="ECO:0000256" key="2">
    <source>
        <dbReference type="ARBA" id="ARBA00022771"/>
    </source>
</evidence>
<dbReference type="InterPro" id="IPR036855">
    <property type="entry name" value="Znf_CCCH_sf"/>
</dbReference>
<proteinExistence type="predicted"/>
<dbReference type="SUPFAM" id="SSF90229">
    <property type="entry name" value="CCCH zinc finger"/>
    <property type="match status" value="1"/>
</dbReference>
<dbReference type="SMART" id="SM00356">
    <property type="entry name" value="ZnF_C3H1"/>
    <property type="match status" value="1"/>
</dbReference>
<evidence type="ECO:0000259" key="5">
    <source>
        <dbReference type="PROSITE" id="PS50103"/>
    </source>
</evidence>
<feature type="domain" description="C3H1-type" evidence="5">
    <location>
        <begin position="42"/>
        <end position="70"/>
    </location>
</feature>
<dbReference type="InterPro" id="IPR000571">
    <property type="entry name" value="Znf_CCCH"/>
</dbReference>
<dbReference type="Gene3D" id="6.10.250.3220">
    <property type="match status" value="1"/>
</dbReference>
<keyword evidence="2 4" id="KW-0863">Zinc-finger</keyword>
<keyword evidence="7" id="KW-1185">Reference proteome</keyword>
<dbReference type="EMBL" id="JADAQX010000090">
    <property type="protein sequence ID" value="KAF8822079.1"/>
    <property type="molecule type" value="Genomic_DNA"/>
</dbReference>
<evidence type="ECO:0000256" key="4">
    <source>
        <dbReference type="PROSITE-ProRule" id="PRU00723"/>
    </source>
</evidence>
<dbReference type="PROSITE" id="PS50103">
    <property type="entry name" value="ZF_C3H1"/>
    <property type="match status" value="1"/>
</dbReference>
<accession>A0ABQ7JDP3</accession>
<sequence length="137" mass="16419">MTYQYCNHTTWRYDLPNSGYICILNYKEMALKCNLPGSELHKFRTRICERYVTLGKCDFADRCQFSHDLAWSRRPQWKYNYGPEMCPNVKMMKSESGEISYQSKCEKKRECSKCHTREEQLWHPATYKTIVKTYILG</sequence>
<name>A0ABQ7JDP3_9APIC</name>
<feature type="zinc finger region" description="C3H1-type" evidence="4">
    <location>
        <begin position="42"/>
        <end position="70"/>
    </location>
</feature>
<evidence type="ECO:0000256" key="3">
    <source>
        <dbReference type="ARBA" id="ARBA00022833"/>
    </source>
</evidence>
<evidence type="ECO:0000313" key="6">
    <source>
        <dbReference type="EMBL" id="KAF8822079.1"/>
    </source>
</evidence>
<protein>
    <submittedName>
        <fullName evidence="6">Zinc finger (CCCH type) motif-containing protein</fullName>
    </submittedName>
</protein>
<evidence type="ECO:0000256" key="1">
    <source>
        <dbReference type="ARBA" id="ARBA00022723"/>
    </source>
</evidence>
<evidence type="ECO:0000313" key="7">
    <source>
        <dbReference type="Proteomes" id="UP000823046"/>
    </source>
</evidence>
<dbReference type="Pfam" id="PF00642">
    <property type="entry name" value="zf-CCCH"/>
    <property type="match status" value="1"/>
</dbReference>
<keyword evidence="3 4" id="KW-0862">Zinc</keyword>
<reference evidence="6 7" key="1">
    <citation type="journal article" date="2020" name="bioRxiv">
        <title>Metabolic contributions of an alphaproteobacterial endosymbiont in the apicomplexan Cardiosporidium cionae.</title>
        <authorList>
            <person name="Hunter E.S."/>
            <person name="Paight C.J."/>
            <person name="Lane C.E."/>
        </authorList>
    </citation>
    <scope>NUCLEOTIDE SEQUENCE [LARGE SCALE GENOMIC DNA]</scope>
    <source>
        <strain evidence="6">ESH_2018</strain>
    </source>
</reference>
<keyword evidence="1 4" id="KW-0479">Metal-binding</keyword>
<gene>
    <name evidence="6" type="ORF">IE077_001125</name>
</gene>
<organism evidence="6 7">
    <name type="scientific">Cardiosporidium cionae</name>
    <dbReference type="NCBI Taxonomy" id="476202"/>
    <lineage>
        <taxon>Eukaryota</taxon>
        <taxon>Sar</taxon>
        <taxon>Alveolata</taxon>
        <taxon>Apicomplexa</taxon>
        <taxon>Aconoidasida</taxon>
        <taxon>Nephromycida</taxon>
        <taxon>Cardiosporidium</taxon>
    </lineage>
</organism>